<feature type="domain" description="SCP" evidence="1">
    <location>
        <begin position="6"/>
        <end position="137"/>
    </location>
</feature>
<dbReference type="InterPro" id="IPR001283">
    <property type="entry name" value="CRISP-related"/>
</dbReference>
<gene>
    <name evidence="2" type="ORF">G9C98_001339</name>
</gene>
<dbReference type="OrthoDB" id="337038at2759"/>
<accession>A0A8J5QUP7</accession>
<protein>
    <recommendedName>
        <fullName evidence="1">SCP domain-containing protein</fullName>
    </recommendedName>
</protein>
<dbReference type="GO" id="GO:0005576">
    <property type="term" value="C:extracellular region"/>
    <property type="evidence" value="ECO:0007669"/>
    <property type="project" value="InterPro"/>
</dbReference>
<dbReference type="CDD" id="cd05382">
    <property type="entry name" value="CAP_GAPR1-like"/>
    <property type="match status" value="1"/>
</dbReference>
<reference evidence="2" key="2">
    <citation type="submission" date="2021-04" db="EMBL/GenBank/DDBJ databases">
        <title>Genome-wide patterns of bracovirus chromosomal integration into multiple host tissues during parasitism.</title>
        <authorList>
            <person name="Chebbi M.A.C."/>
        </authorList>
    </citation>
    <scope>NUCLEOTIDE SEQUENCE</scope>
    <source>
        <tissue evidence="2">Whole body</tissue>
    </source>
</reference>
<comment type="caution">
    <text evidence="2">The sequence shown here is derived from an EMBL/GenBank/DDBJ whole genome shotgun (WGS) entry which is preliminary data.</text>
</comment>
<dbReference type="Pfam" id="PF00188">
    <property type="entry name" value="CAP"/>
    <property type="match status" value="1"/>
</dbReference>
<evidence type="ECO:0000259" key="1">
    <source>
        <dbReference type="SMART" id="SM00198"/>
    </source>
</evidence>
<evidence type="ECO:0000313" key="2">
    <source>
        <dbReference type="EMBL" id="KAG8034255.1"/>
    </source>
</evidence>
<dbReference type="AlphaFoldDB" id="A0A8J5QUP7"/>
<dbReference type="PANTHER" id="PTHR10334">
    <property type="entry name" value="CYSTEINE-RICH SECRETORY PROTEIN-RELATED"/>
    <property type="match status" value="1"/>
</dbReference>
<keyword evidence="3" id="KW-1185">Reference proteome</keyword>
<dbReference type="FunFam" id="3.40.33.10:FF:000010">
    <property type="entry name" value="Predicted protein"/>
    <property type="match status" value="1"/>
</dbReference>
<organism evidence="2 3">
    <name type="scientific">Cotesia typhae</name>
    <dbReference type="NCBI Taxonomy" id="2053667"/>
    <lineage>
        <taxon>Eukaryota</taxon>
        <taxon>Metazoa</taxon>
        <taxon>Ecdysozoa</taxon>
        <taxon>Arthropoda</taxon>
        <taxon>Hexapoda</taxon>
        <taxon>Insecta</taxon>
        <taxon>Pterygota</taxon>
        <taxon>Neoptera</taxon>
        <taxon>Endopterygota</taxon>
        <taxon>Hymenoptera</taxon>
        <taxon>Apocrita</taxon>
        <taxon>Ichneumonoidea</taxon>
        <taxon>Braconidae</taxon>
        <taxon>Microgastrinae</taxon>
        <taxon>Cotesia</taxon>
    </lineage>
</organism>
<dbReference type="InterPro" id="IPR018244">
    <property type="entry name" value="Allrgn_V5/Tpx1_CS"/>
</dbReference>
<dbReference type="InterPro" id="IPR034113">
    <property type="entry name" value="SCP_GAPR1-like"/>
</dbReference>
<dbReference type="SMART" id="SM00198">
    <property type="entry name" value="SCP"/>
    <property type="match status" value="1"/>
</dbReference>
<dbReference type="InterPro" id="IPR014044">
    <property type="entry name" value="CAP_dom"/>
</dbReference>
<dbReference type="EMBL" id="JAAOIC020000068">
    <property type="protein sequence ID" value="KAG8034255.1"/>
    <property type="molecule type" value="Genomic_DNA"/>
</dbReference>
<evidence type="ECO:0000313" key="3">
    <source>
        <dbReference type="Proteomes" id="UP000729913"/>
    </source>
</evidence>
<proteinExistence type="predicted"/>
<sequence length="159" mass="18653">MAEIQKFRNEILEWHNKLRFEHDSPNLKIDDELNKLATEWAEDLATRDVFERRPNNSYGENQYVGSEANSQQVVESWYNEIDSYKFDEPSPDNLPEVGHFTQLVWGSTETMGCGMARSESNKVYIVCFYNPPGNIQDQFQENVRRAKNFAEVIIINYFD</sequence>
<dbReference type="PROSITE" id="PS01009">
    <property type="entry name" value="CRISP_1"/>
    <property type="match status" value="1"/>
</dbReference>
<reference evidence="2" key="1">
    <citation type="submission" date="2020-03" db="EMBL/GenBank/DDBJ databases">
        <authorList>
            <person name="Chebbi M.A."/>
            <person name="Drezen J.M."/>
        </authorList>
    </citation>
    <scope>NUCLEOTIDE SEQUENCE</scope>
    <source>
        <tissue evidence="2">Whole body</tissue>
    </source>
</reference>
<name>A0A8J5QUP7_9HYME</name>
<dbReference type="Proteomes" id="UP000729913">
    <property type="component" value="Unassembled WGS sequence"/>
</dbReference>